<protein>
    <submittedName>
        <fullName evidence="1">DUF2332 domain-containing protein</fullName>
    </submittedName>
</protein>
<dbReference type="RefSeq" id="WP_368505415.1">
    <property type="nucleotide sequence ID" value="NZ_CP162551.1"/>
</dbReference>
<gene>
    <name evidence="1" type="ORF">AB3N04_07145</name>
</gene>
<proteinExistence type="predicted"/>
<dbReference type="InterPro" id="IPR011200">
    <property type="entry name" value="UCP012608"/>
</dbReference>
<dbReference type="EMBL" id="CP162551">
    <property type="protein sequence ID" value="XDI38090.1"/>
    <property type="molecule type" value="Genomic_DNA"/>
</dbReference>
<evidence type="ECO:0000313" key="1">
    <source>
        <dbReference type="EMBL" id="XDI38090.1"/>
    </source>
</evidence>
<dbReference type="PIRSF" id="PIRSF012608">
    <property type="entry name" value="UCP012608"/>
    <property type="match status" value="1"/>
</dbReference>
<dbReference type="Pfam" id="PF10094">
    <property type="entry name" value="DUF2332"/>
    <property type="match status" value="1"/>
</dbReference>
<organism evidence="1">
    <name type="scientific">Alkalihalophilus sp. As8PL</name>
    <dbReference type="NCBI Taxonomy" id="3237103"/>
    <lineage>
        <taxon>Bacteria</taxon>
        <taxon>Bacillati</taxon>
        <taxon>Bacillota</taxon>
        <taxon>Bacilli</taxon>
        <taxon>Bacillales</taxon>
        <taxon>Bacillaceae</taxon>
        <taxon>Alkalihalophilus</taxon>
    </lineage>
</organism>
<name>A0AB39BXM0_9BACI</name>
<dbReference type="AlphaFoldDB" id="A0AB39BXM0"/>
<accession>A0AB39BXM0</accession>
<reference evidence="1" key="1">
    <citation type="submission" date="2024-07" db="EMBL/GenBank/DDBJ databases">
        <title>Identification and characteristics of an arsenic-resistant bacterial isolate, which belongs to a novel species.</title>
        <authorList>
            <person name="Juszczyk A."/>
            <person name="Kowalczyk A."/>
            <person name="Was K."/>
            <person name="Kosowicz W."/>
            <person name="Budzyn A."/>
            <person name="Latowski D."/>
        </authorList>
    </citation>
    <scope>NUCLEOTIDE SEQUENCE</scope>
    <source>
        <strain evidence="1">As8PL</strain>
    </source>
</reference>
<sequence length="348" mass="39853">MDINQLSKRFIIFANVECAGRSELYETLSKEIAKDEALLTLCSHARAGQPVPNLLFGAVHYLLLSGEKDVLADYYPSLVAQPKRTKEAFIPFKTFCENHKEQIQTLLQTKLVQTNEVRRCSYLYPSFSAIYEKEKRPLALIEIGTSAGLQLLWDYYRYSYEETEEFGNLNSPVHIHSQVKGENVPALLKDRPQIEARYGIDLHINDLTNEDDYLWLKALIWPEQHTRRALFDAAAMCVAENKESLHLIEGDGVELLPSIVADISNDAAICVFHTHVANQMPQEVKRRLQVTIEEIGQQRDIYHLYNNMSDGDLHLDSYQNGTFQSERVAETDGHGEWFSWKRSSKVTS</sequence>